<feature type="non-terminal residue" evidence="2">
    <location>
        <position position="1"/>
    </location>
</feature>
<dbReference type="EMBL" id="NCKW01002791">
    <property type="protein sequence ID" value="POM77253.1"/>
    <property type="molecule type" value="Genomic_DNA"/>
</dbReference>
<dbReference type="PANTHER" id="PTHR47293:SF15">
    <property type="entry name" value="JACALIN-RELATED LECTIN 19"/>
    <property type="match status" value="1"/>
</dbReference>
<dbReference type="InterPro" id="IPR036404">
    <property type="entry name" value="Jacalin-like_lectin_dom_sf"/>
</dbReference>
<gene>
    <name evidence="2" type="ORF">PHPALM_5391</name>
</gene>
<organism evidence="2 3">
    <name type="scientific">Phytophthora palmivora</name>
    <dbReference type="NCBI Taxonomy" id="4796"/>
    <lineage>
        <taxon>Eukaryota</taxon>
        <taxon>Sar</taxon>
        <taxon>Stramenopiles</taxon>
        <taxon>Oomycota</taxon>
        <taxon>Peronosporomycetes</taxon>
        <taxon>Peronosporales</taxon>
        <taxon>Peronosporaceae</taxon>
        <taxon>Phytophthora</taxon>
    </lineage>
</organism>
<evidence type="ECO:0000259" key="1">
    <source>
        <dbReference type="PROSITE" id="PS51752"/>
    </source>
</evidence>
<protein>
    <recommendedName>
        <fullName evidence="1">Jacalin-type lectin domain-containing protein</fullName>
    </recommendedName>
</protein>
<dbReference type="PANTHER" id="PTHR47293">
    <property type="entry name" value="JACALIN-RELATED LECTIN 3"/>
    <property type="match status" value="1"/>
</dbReference>
<dbReference type="Proteomes" id="UP000237271">
    <property type="component" value="Unassembled WGS sequence"/>
</dbReference>
<feature type="domain" description="Jacalin-type lectin" evidence="1">
    <location>
        <begin position="130"/>
        <end position="271"/>
    </location>
</feature>
<dbReference type="Pfam" id="PF01419">
    <property type="entry name" value="Jacalin"/>
    <property type="match status" value="2"/>
</dbReference>
<dbReference type="SMART" id="SM00915">
    <property type="entry name" value="Jacalin"/>
    <property type="match status" value="1"/>
</dbReference>
<dbReference type="Gene3D" id="2.100.10.30">
    <property type="entry name" value="Jacalin-like lectin domain"/>
    <property type="match status" value="2"/>
</dbReference>
<dbReference type="SUPFAM" id="SSF51101">
    <property type="entry name" value="Mannose-binding lectins"/>
    <property type="match status" value="2"/>
</dbReference>
<keyword evidence="3" id="KW-1185">Reference proteome</keyword>
<dbReference type="InterPro" id="IPR001229">
    <property type="entry name" value="Jacalin-like_lectin_dom"/>
</dbReference>
<sequence length="482" mass="51113">SGKEIDTLGAIWAYIDLVTPAPTPVPAPTKLEDSPGTVAPEDIAGSLSEVTTKANKRPVQLSEYITTMEAHWGQRKGHTRIFYLSLGTNKGNTVAGGSQTKEKGSVTAPKGYQLAGFFGRYGDEIDLVDIALGELFGGPHGNAFSDINTIKFGQKIGSITIRSDKRVDAVTLQVTSPVELIMNHGGRGGTEKTITLAADETITSMEAHWDKKDKHTRVFYISFTTSAGQTISGGTKTENSGTATAPEGFVLSGFYGRAADEVDQIGAIWTRITAKNIALTDPSGVGNGTYGTTIRNWVGPTIGKASDTACYRKSMDFDSNNICPLGYSKDALAKIGSVVAVALNVATGGVFGQVLAAYKIARWAVLCVRNIVEVIRGLIYYLRYRQTSAPIGDTAEMLTIAYQADVVLFDLPIAICTCLGLPVPANAQFADTVLVIVEGIVKQAITNGDEIISTGANVMNLLTGNGIANKTSSTLDELDDLL</sequence>
<evidence type="ECO:0000313" key="2">
    <source>
        <dbReference type="EMBL" id="POM77253.1"/>
    </source>
</evidence>
<proteinExistence type="predicted"/>
<comment type="caution">
    <text evidence="2">The sequence shown here is derived from an EMBL/GenBank/DDBJ whole genome shotgun (WGS) entry which is preliminary data.</text>
</comment>
<accession>A0A2P4YHJ5</accession>
<dbReference type="OrthoDB" id="40902at2759"/>
<evidence type="ECO:0000313" key="3">
    <source>
        <dbReference type="Proteomes" id="UP000237271"/>
    </source>
</evidence>
<dbReference type="AlphaFoldDB" id="A0A2P4YHJ5"/>
<dbReference type="PROSITE" id="PS51752">
    <property type="entry name" value="JACALIN_LECTIN"/>
    <property type="match status" value="1"/>
</dbReference>
<dbReference type="CDD" id="cd09615">
    <property type="entry name" value="Jacalin_EEP"/>
    <property type="match status" value="1"/>
</dbReference>
<name>A0A2P4YHJ5_9STRA</name>
<reference evidence="2 3" key="1">
    <citation type="journal article" date="2017" name="Genome Biol. Evol.">
        <title>Phytophthora megakarya and P. palmivora, closely related causal agents of cacao black pod rot, underwent increases in genome sizes and gene numbers by different mechanisms.</title>
        <authorList>
            <person name="Ali S.S."/>
            <person name="Shao J."/>
            <person name="Lary D.J."/>
            <person name="Kronmiller B."/>
            <person name="Shen D."/>
            <person name="Strem M.D."/>
            <person name="Amoako-Attah I."/>
            <person name="Akrofi A.Y."/>
            <person name="Begoude B.A."/>
            <person name="Ten Hoopen G.M."/>
            <person name="Coulibaly K."/>
            <person name="Kebe B.I."/>
            <person name="Melnick R.L."/>
            <person name="Guiltinan M.J."/>
            <person name="Tyler B.M."/>
            <person name="Meinhardt L.W."/>
            <person name="Bailey B.A."/>
        </authorList>
    </citation>
    <scope>NUCLEOTIDE SEQUENCE [LARGE SCALE GENOMIC DNA]</scope>
    <source>
        <strain evidence="3">sbr112.9</strain>
    </source>
</reference>